<protein>
    <submittedName>
        <fullName evidence="1">Uncharacterized protein</fullName>
    </submittedName>
</protein>
<organism evidence="1 2">
    <name type="scientific">Trachymyrmex septentrionalis</name>
    <dbReference type="NCBI Taxonomy" id="34720"/>
    <lineage>
        <taxon>Eukaryota</taxon>
        <taxon>Metazoa</taxon>
        <taxon>Ecdysozoa</taxon>
        <taxon>Arthropoda</taxon>
        <taxon>Hexapoda</taxon>
        <taxon>Insecta</taxon>
        <taxon>Pterygota</taxon>
        <taxon>Neoptera</taxon>
        <taxon>Endopterygota</taxon>
        <taxon>Hymenoptera</taxon>
        <taxon>Apocrita</taxon>
        <taxon>Aculeata</taxon>
        <taxon>Formicoidea</taxon>
        <taxon>Formicidae</taxon>
        <taxon>Myrmicinae</taxon>
        <taxon>Trachymyrmex</taxon>
    </lineage>
</organism>
<evidence type="ECO:0000313" key="1">
    <source>
        <dbReference type="EMBL" id="KYN34559.1"/>
    </source>
</evidence>
<feature type="non-terminal residue" evidence="1">
    <location>
        <position position="1"/>
    </location>
</feature>
<name>A0A195F399_9HYME</name>
<sequence>TFPIFMNRSLGWFPRTWIVGDGNSKISLEPSLTLSRSFSFFLDRRLFSEIEGERRTFNTYLKFPKGFILLQPQITSPFSQQQQT</sequence>
<dbReference type="EMBL" id="KQ981856">
    <property type="protein sequence ID" value="KYN34559.1"/>
    <property type="molecule type" value="Genomic_DNA"/>
</dbReference>
<accession>A0A195F399</accession>
<reference evidence="1 2" key="1">
    <citation type="submission" date="2016-03" db="EMBL/GenBank/DDBJ databases">
        <title>Trachymyrmex septentrionalis WGS genome.</title>
        <authorList>
            <person name="Nygaard S."/>
            <person name="Hu H."/>
            <person name="Boomsma J."/>
            <person name="Zhang G."/>
        </authorList>
    </citation>
    <scope>NUCLEOTIDE SEQUENCE [LARGE SCALE GENOMIC DNA]</scope>
    <source>
        <strain evidence="1">Tsep2-gDNA-1</strain>
        <tissue evidence="1">Whole body</tissue>
    </source>
</reference>
<proteinExistence type="predicted"/>
<dbReference type="Proteomes" id="UP000078541">
    <property type="component" value="Unassembled WGS sequence"/>
</dbReference>
<gene>
    <name evidence="1" type="ORF">ALC56_11047</name>
</gene>
<keyword evidence="2" id="KW-1185">Reference proteome</keyword>
<dbReference type="AlphaFoldDB" id="A0A195F399"/>
<evidence type="ECO:0000313" key="2">
    <source>
        <dbReference type="Proteomes" id="UP000078541"/>
    </source>
</evidence>